<name>A0ABS8DN33_9FIRM</name>
<dbReference type="Pfam" id="PF07554">
    <property type="entry name" value="FIVAR"/>
    <property type="match status" value="3"/>
</dbReference>
<keyword evidence="5" id="KW-1185">Reference proteome</keyword>
<evidence type="ECO:0000256" key="1">
    <source>
        <dbReference type="SAM" id="Coils"/>
    </source>
</evidence>
<comment type="caution">
    <text evidence="4">The sequence shown here is derived from an EMBL/GenBank/DDBJ whole genome shotgun (WGS) entry which is preliminary data.</text>
</comment>
<feature type="chain" id="PRO_5046898989" evidence="3">
    <location>
        <begin position="22"/>
        <end position="641"/>
    </location>
</feature>
<proteinExistence type="predicted"/>
<feature type="coiled-coil region" evidence="1">
    <location>
        <begin position="486"/>
        <end position="513"/>
    </location>
</feature>
<organism evidence="4 5">
    <name type="scientific">Bariatricus massiliensis</name>
    <dbReference type="NCBI Taxonomy" id="1745713"/>
    <lineage>
        <taxon>Bacteria</taxon>
        <taxon>Bacillati</taxon>
        <taxon>Bacillota</taxon>
        <taxon>Clostridia</taxon>
        <taxon>Lachnospirales</taxon>
        <taxon>Lachnospiraceae</taxon>
        <taxon>Bariatricus</taxon>
    </lineage>
</organism>
<feature type="compositionally biased region" description="Polar residues" evidence="2">
    <location>
        <begin position="76"/>
        <end position="94"/>
    </location>
</feature>
<reference evidence="4 5" key="1">
    <citation type="submission" date="2021-10" db="EMBL/GenBank/DDBJ databases">
        <title>Collection of gut derived symbiotic bacterial strains cultured from healthy donors.</title>
        <authorList>
            <person name="Lin H."/>
            <person name="Littmann E."/>
            <person name="Kohout C."/>
            <person name="Pamer E.G."/>
        </authorList>
    </citation>
    <scope>NUCLEOTIDE SEQUENCE [LARGE SCALE GENOMIC DNA]</scope>
    <source>
        <strain evidence="4 5">DFI.1.165</strain>
    </source>
</reference>
<dbReference type="Gene3D" id="1.20.1270.90">
    <property type="entry name" value="AF1782-like"/>
    <property type="match status" value="1"/>
</dbReference>
<evidence type="ECO:0000313" key="5">
    <source>
        <dbReference type="Proteomes" id="UP001299546"/>
    </source>
</evidence>
<evidence type="ECO:0000313" key="4">
    <source>
        <dbReference type="EMBL" id="MCB7389537.1"/>
    </source>
</evidence>
<evidence type="ECO:0000256" key="3">
    <source>
        <dbReference type="SAM" id="SignalP"/>
    </source>
</evidence>
<keyword evidence="1" id="KW-0175">Coiled coil</keyword>
<dbReference type="EMBL" id="JAJCIS010000031">
    <property type="protein sequence ID" value="MCB7389537.1"/>
    <property type="molecule type" value="Genomic_DNA"/>
</dbReference>
<gene>
    <name evidence="4" type="ORF">LIZ65_19835</name>
</gene>
<feature type="signal peptide" evidence="3">
    <location>
        <begin position="1"/>
        <end position="21"/>
    </location>
</feature>
<evidence type="ECO:0000256" key="2">
    <source>
        <dbReference type="SAM" id="MobiDB-lite"/>
    </source>
</evidence>
<dbReference type="Proteomes" id="UP001299546">
    <property type="component" value="Unassembled WGS sequence"/>
</dbReference>
<keyword evidence="3" id="KW-0732">Signal</keyword>
<sequence length="641" mass="68720">MKRKQLYALGLAVSIASSAMAGSTMSVAAMDDSMDTAIVQETAETPDASVTGGGEVETEENLPAEGDASIEENVSAGESASIEENISTEGNTTIEGSITADNAVAAENAPVKEETNKASTGMKPSTTYAVVDKSELEEEIQRAELVEENQSWYTPDSYAPVESALQVARAVMNNDSATEAEVTAAIQNLRTAQSGLVLTAQGLLDYVESQISGPMSYTPESWDAYQAEKAKVEAVIADPGAYTEPQWQQIAADYQEAYRKLAMLPSLTDKAGLETLIGRAQSVVNNASWYDPASVTAVQNLLNSIGVQPGDNEVAVSEAVKDLDSYETEQMMNQIMNTLNTVLVSQEGLIQLADELAAQIQQLENTGYYDTTELQSLATKVANAKNVFEAATSTTDQINGAVQDLSDVQDALDTIKMSAADVKNKLAALVGESAYAGLRTAIEAGDNTYTENSKAFFKDSYDTAKALVDSTDMAEPEEYLNAYNQLKTAMDKLVTTEDAFQEAKDDLDKFIEQEKDTVGEPGGISKEYMDKLTEMQTKFETALNETPNDVDILSPLVEEAGALIAKANMNRVSQPVTPESPEPEKETVVVKEKTTVLTNNKKTKKTAKTPQTGDPVSATALLLMLGASAGVIGKMKKKKEE</sequence>
<dbReference type="RefSeq" id="WP_066732860.1">
    <property type="nucleotide sequence ID" value="NZ_JAJCIQ010000029.1"/>
</dbReference>
<protein>
    <submittedName>
        <fullName evidence="4">FIVAR domain-containing protein</fullName>
    </submittedName>
</protein>
<accession>A0ABS8DN33</accession>
<feature type="region of interest" description="Disordered" evidence="2">
    <location>
        <begin position="44"/>
        <end position="94"/>
    </location>
</feature>